<sequence length="216" mass="22683">MQGEMGKKRKPTYCISCSPGTLSWLMCLGLNGRGTESLESCLSCGMRNGGTESLEMCRSFGLTSAAGLVPGLPAALGSGLGASRSWLSVWKCCCSSWFIGEMALTALPQEMGERWFTGRVEPPSSSCISGTGAGCGTRLSWAWRCAWKAETVCVASSSDLKKAGSSPGGEPTTGGGPNSLPGLKYSPMTWRRCSSTLPNSESAARVVSPTLEGVWW</sequence>
<keyword evidence="2" id="KW-1185">Reference proteome</keyword>
<accession>A0A6J3LY17</accession>
<reference evidence="3" key="3">
    <citation type="submission" date="2025-08" db="UniProtKB">
        <authorList>
            <consortium name="RefSeq"/>
        </authorList>
    </citation>
    <scope>IDENTIFICATION</scope>
    <source>
        <strain evidence="3">CBS 342.82</strain>
    </source>
</reference>
<evidence type="ECO:0000256" key="1">
    <source>
        <dbReference type="SAM" id="MobiDB-lite"/>
    </source>
</evidence>
<protein>
    <submittedName>
        <fullName evidence="3">Uncharacterized protein</fullName>
    </submittedName>
</protein>
<name>A0A6J3LY17_9PEZI</name>
<dbReference type="RefSeq" id="XP_033457220.1">
    <property type="nucleotide sequence ID" value="XM_033608668.1"/>
</dbReference>
<reference evidence="3" key="2">
    <citation type="submission" date="2020-04" db="EMBL/GenBank/DDBJ databases">
        <authorList>
            <consortium name="NCBI Genome Project"/>
        </authorList>
    </citation>
    <scope>NUCLEOTIDE SEQUENCE</scope>
    <source>
        <strain evidence="3">CBS 342.82</strain>
    </source>
</reference>
<organism evidence="3">
    <name type="scientific">Dissoconium aciculare CBS 342.82</name>
    <dbReference type="NCBI Taxonomy" id="1314786"/>
    <lineage>
        <taxon>Eukaryota</taxon>
        <taxon>Fungi</taxon>
        <taxon>Dikarya</taxon>
        <taxon>Ascomycota</taxon>
        <taxon>Pezizomycotina</taxon>
        <taxon>Dothideomycetes</taxon>
        <taxon>Dothideomycetidae</taxon>
        <taxon>Mycosphaerellales</taxon>
        <taxon>Dissoconiaceae</taxon>
        <taxon>Dissoconium</taxon>
    </lineage>
</organism>
<evidence type="ECO:0000313" key="3">
    <source>
        <dbReference type="RefSeq" id="XP_033457220.1"/>
    </source>
</evidence>
<reference evidence="3" key="1">
    <citation type="submission" date="2020-01" db="EMBL/GenBank/DDBJ databases">
        <authorList>
            <consortium name="DOE Joint Genome Institute"/>
            <person name="Haridas S."/>
            <person name="Albert R."/>
            <person name="Binder M."/>
            <person name="Bloem J."/>
            <person name="Labutti K."/>
            <person name="Salamov A."/>
            <person name="Andreopoulos B."/>
            <person name="Baker S.E."/>
            <person name="Barry K."/>
            <person name="Bills G."/>
            <person name="Bluhm B.H."/>
            <person name="Cannon C."/>
            <person name="Castanera R."/>
            <person name="Culley D.E."/>
            <person name="Daum C."/>
            <person name="Ezra D."/>
            <person name="Gonzalez J.B."/>
            <person name="Henrissat B."/>
            <person name="Kuo A."/>
            <person name="Liang C."/>
            <person name="Lipzen A."/>
            <person name="Lutzoni F."/>
            <person name="Magnuson J."/>
            <person name="Mondo S."/>
            <person name="Nolan M."/>
            <person name="Ohm R."/>
            <person name="Pangilinan J."/>
            <person name="Park H.-J."/>
            <person name="Ramirez L."/>
            <person name="Alfaro M."/>
            <person name="Sun H."/>
            <person name="Tritt A."/>
            <person name="Yoshinaga Y."/>
            <person name="Zwiers L.-H."/>
            <person name="Turgeon B.G."/>
            <person name="Goodwin S.B."/>
            <person name="Spatafora J.W."/>
            <person name="Crous P.W."/>
            <person name="Grigoriev I.V."/>
        </authorList>
    </citation>
    <scope>NUCLEOTIDE SEQUENCE</scope>
    <source>
        <strain evidence="3">CBS 342.82</strain>
    </source>
</reference>
<dbReference type="GeneID" id="54366468"/>
<dbReference type="AlphaFoldDB" id="A0A6J3LY17"/>
<dbReference type="Proteomes" id="UP000504637">
    <property type="component" value="Unplaced"/>
</dbReference>
<feature type="region of interest" description="Disordered" evidence="1">
    <location>
        <begin position="159"/>
        <end position="180"/>
    </location>
</feature>
<evidence type="ECO:0000313" key="2">
    <source>
        <dbReference type="Proteomes" id="UP000504637"/>
    </source>
</evidence>
<proteinExistence type="predicted"/>
<gene>
    <name evidence="3" type="ORF">K489DRAFT_48540</name>
</gene>